<dbReference type="EMBL" id="KB105943">
    <property type="protein sequence ID" value="ELK31927.1"/>
    <property type="molecule type" value="Genomic_DNA"/>
</dbReference>
<organism evidence="2 3">
    <name type="scientific">Myotis davidii</name>
    <name type="common">David's myotis</name>
    <dbReference type="NCBI Taxonomy" id="225400"/>
    <lineage>
        <taxon>Eukaryota</taxon>
        <taxon>Metazoa</taxon>
        <taxon>Chordata</taxon>
        <taxon>Craniata</taxon>
        <taxon>Vertebrata</taxon>
        <taxon>Euteleostomi</taxon>
        <taxon>Mammalia</taxon>
        <taxon>Eutheria</taxon>
        <taxon>Laurasiatheria</taxon>
        <taxon>Chiroptera</taxon>
        <taxon>Yangochiroptera</taxon>
        <taxon>Vespertilionidae</taxon>
        <taxon>Myotis</taxon>
    </lineage>
</organism>
<evidence type="ECO:0000313" key="2">
    <source>
        <dbReference type="EMBL" id="ELK31927.1"/>
    </source>
</evidence>
<evidence type="ECO:0000256" key="1">
    <source>
        <dbReference type="SAM" id="SignalP"/>
    </source>
</evidence>
<accession>L5M0T8</accession>
<dbReference type="AlphaFoldDB" id="L5M0T8"/>
<evidence type="ECO:0000313" key="3">
    <source>
        <dbReference type="Proteomes" id="UP000010556"/>
    </source>
</evidence>
<reference evidence="3" key="1">
    <citation type="journal article" date="2013" name="Science">
        <title>Comparative analysis of bat genomes provides insight into the evolution of flight and immunity.</title>
        <authorList>
            <person name="Zhang G."/>
            <person name="Cowled C."/>
            <person name="Shi Z."/>
            <person name="Huang Z."/>
            <person name="Bishop-Lilly K.A."/>
            <person name="Fang X."/>
            <person name="Wynne J.W."/>
            <person name="Xiong Z."/>
            <person name="Baker M.L."/>
            <person name="Zhao W."/>
            <person name="Tachedjian M."/>
            <person name="Zhu Y."/>
            <person name="Zhou P."/>
            <person name="Jiang X."/>
            <person name="Ng J."/>
            <person name="Yang L."/>
            <person name="Wu L."/>
            <person name="Xiao J."/>
            <person name="Feng Y."/>
            <person name="Chen Y."/>
            <person name="Sun X."/>
            <person name="Zhang Y."/>
            <person name="Marsh G.A."/>
            <person name="Crameri G."/>
            <person name="Broder C.C."/>
            <person name="Frey K.G."/>
            <person name="Wang L.F."/>
            <person name="Wang J."/>
        </authorList>
    </citation>
    <scope>NUCLEOTIDE SEQUENCE [LARGE SCALE GENOMIC DNA]</scope>
</reference>
<dbReference type="Proteomes" id="UP000010556">
    <property type="component" value="Unassembled WGS sequence"/>
</dbReference>
<keyword evidence="1" id="KW-0732">Signal</keyword>
<keyword evidence="3" id="KW-1185">Reference proteome</keyword>
<name>L5M0T8_MYODS</name>
<gene>
    <name evidence="2" type="ORF">MDA_GLEAN10018940</name>
</gene>
<proteinExistence type="predicted"/>
<dbReference type="Gene3D" id="1.20.120.20">
    <property type="entry name" value="Apolipoprotein"/>
    <property type="match status" value="1"/>
</dbReference>
<dbReference type="eggNOG" id="ENOG502QSC5">
    <property type="taxonomic scope" value="Eukaryota"/>
</dbReference>
<dbReference type="SUPFAM" id="SSF47162">
    <property type="entry name" value="Apolipoprotein"/>
    <property type="match status" value="1"/>
</dbReference>
<keyword evidence="2" id="KW-0449">Lipoprotein</keyword>
<sequence length="61" mass="6587">MSLTLKAVVLALALVAVTGTQAEVSADQVATVVWNYFRQLGDNAKEAVEDLQKSDLPQQLK</sequence>
<feature type="chain" id="PRO_5003970833" evidence="1">
    <location>
        <begin position="23"/>
        <end position="61"/>
    </location>
</feature>
<protein>
    <submittedName>
        <fullName evidence="2">Apolipoprotein A-IV</fullName>
    </submittedName>
</protein>
<feature type="signal peptide" evidence="1">
    <location>
        <begin position="1"/>
        <end position="22"/>
    </location>
</feature>